<dbReference type="AlphaFoldDB" id="A0A428Z0N6"/>
<dbReference type="PANTHER" id="PTHR42790">
    <property type="entry name" value="AMINOTRANSFERASE"/>
    <property type="match status" value="1"/>
</dbReference>
<reference evidence="6 7" key="1">
    <citation type="submission" date="2018-05" db="EMBL/GenBank/DDBJ databases">
        <title>Evolution of GPA BGCs.</title>
        <authorList>
            <person name="Waglechner N."/>
            <person name="Wright G.D."/>
        </authorList>
    </citation>
    <scope>NUCLEOTIDE SEQUENCE [LARGE SCALE GENOMIC DNA]</scope>
    <source>
        <strain evidence="6 7">A82846</strain>
    </source>
</reference>
<evidence type="ECO:0000256" key="4">
    <source>
        <dbReference type="ARBA" id="ARBA00022898"/>
    </source>
</evidence>
<keyword evidence="3 6" id="KW-0808">Transferase</keyword>
<dbReference type="RefSeq" id="WP_037273899.1">
    <property type="nucleotide sequence ID" value="NZ_QHKI01000039.1"/>
</dbReference>
<dbReference type="InterPro" id="IPR015421">
    <property type="entry name" value="PyrdxlP-dep_Trfase_major"/>
</dbReference>
<comment type="cofactor">
    <cofactor evidence="1">
        <name>pyridoxal 5'-phosphate</name>
        <dbReference type="ChEBI" id="CHEBI:597326"/>
    </cofactor>
</comment>
<dbReference type="SUPFAM" id="SSF53383">
    <property type="entry name" value="PLP-dependent transferases"/>
    <property type="match status" value="1"/>
</dbReference>
<dbReference type="Pfam" id="PF00155">
    <property type="entry name" value="Aminotran_1_2"/>
    <property type="match status" value="1"/>
</dbReference>
<proteinExistence type="predicted"/>
<dbReference type="Gene3D" id="3.90.1150.10">
    <property type="entry name" value="Aspartate Aminotransferase, domain 1"/>
    <property type="match status" value="1"/>
</dbReference>
<accession>A0A428Z0N6</accession>
<dbReference type="Proteomes" id="UP000287547">
    <property type="component" value="Unassembled WGS sequence"/>
</dbReference>
<evidence type="ECO:0000256" key="1">
    <source>
        <dbReference type="ARBA" id="ARBA00001933"/>
    </source>
</evidence>
<dbReference type="OrthoDB" id="199743at2"/>
<dbReference type="InterPro" id="IPR004839">
    <property type="entry name" value="Aminotransferase_I/II_large"/>
</dbReference>
<dbReference type="InterPro" id="IPR015424">
    <property type="entry name" value="PyrdxlP-dep_Trfase"/>
</dbReference>
<dbReference type="InterPro" id="IPR050859">
    <property type="entry name" value="Class-I_PLP-dep_aminotransf"/>
</dbReference>
<evidence type="ECO:0000313" key="6">
    <source>
        <dbReference type="EMBL" id="RSM77794.1"/>
    </source>
</evidence>
<evidence type="ECO:0000313" key="7">
    <source>
        <dbReference type="Proteomes" id="UP000287547"/>
    </source>
</evidence>
<gene>
    <name evidence="6" type="ORF">DMH04_34290</name>
</gene>
<organism evidence="6 7">
    <name type="scientific">Kibdelosporangium aridum</name>
    <dbReference type="NCBI Taxonomy" id="2030"/>
    <lineage>
        <taxon>Bacteria</taxon>
        <taxon>Bacillati</taxon>
        <taxon>Actinomycetota</taxon>
        <taxon>Actinomycetes</taxon>
        <taxon>Pseudonocardiales</taxon>
        <taxon>Pseudonocardiaceae</taxon>
        <taxon>Kibdelosporangium</taxon>
    </lineage>
</organism>
<evidence type="ECO:0000256" key="2">
    <source>
        <dbReference type="ARBA" id="ARBA00022576"/>
    </source>
</evidence>
<name>A0A428Z0N6_KIBAR</name>
<dbReference type="EMBL" id="QHKI01000039">
    <property type="protein sequence ID" value="RSM77794.1"/>
    <property type="molecule type" value="Genomic_DNA"/>
</dbReference>
<feature type="domain" description="Aminotransferase class I/classII large" evidence="5">
    <location>
        <begin position="59"/>
        <end position="425"/>
    </location>
</feature>
<dbReference type="GO" id="GO:1901605">
    <property type="term" value="P:alpha-amino acid metabolic process"/>
    <property type="evidence" value="ECO:0007669"/>
    <property type="project" value="TreeGrafter"/>
</dbReference>
<dbReference type="GO" id="GO:0008483">
    <property type="term" value="F:transaminase activity"/>
    <property type="evidence" value="ECO:0007669"/>
    <property type="project" value="UniProtKB-KW"/>
</dbReference>
<dbReference type="CDD" id="cd00609">
    <property type="entry name" value="AAT_like"/>
    <property type="match status" value="1"/>
</dbReference>
<keyword evidence="2 6" id="KW-0032">Aminotransferase</keyword>
<comment type="caution">
    <text evidence="6">The sequence shown here is derived from an EMBL/GenBank/DDBJ whole genome shotgun (WGS) entry which is preliminary data.</text>
</comment>
<evidence type="ECO:0000256" key="3">
    <source>
        <dbReference type="ARBA" id="ARBA00022679"/>
    </source>
</evidence>
<dbReference type="InterPro" id="IPR015422">
    <property type="entry name" value="PyrdxlP-dep_Trfase_small"/>
</dbReference>
<sequence>MARTELSHTTLCPALGDPVLESATFLNEIASRHPTAISLAAGRPYDDFFDPAELTANLQAYQEYLADALGMDRTQITRRLFQYGRTAGHIHELIARTLANDEDMHVDPESIVVVTGAQEGMLITVRALCHGPGDVLLVASPCYIGMLGAAKLLGVDVVPVPEGEHGLEPDAVAQVVRNVRAEGRVPKALYLVPNFSNPSGHTLPEARRRDLLALAEREDLLLIEDDPYGFLADPEHRVPALKTLDTSERVIHIGTFAKTCFPGARVGYVVAGQTVRKADGSVTSLAGELSLIRSMITVNTSSVAQAVIGGALIRADCRLREANAGRITFYRDNLRLLLSTLDDLIPAQRRLELGISWNVPDAGFFVIVRVPFVVDDELLAVSADEYGVLWTPMSYFYPGGEGGKELRVGCSALSPADLTEGVRRLAQLLTDRAEHESRAS</sequence>
<dbReference type="GO" id="GO:0030170">
    <property type="term" value="F:pyridoxal phosphate binding"/>
    <property type="evidence" value="ECO:0007669"/>
    <property type="project" value="InterPro"/>
</dbReference>
<evidence type="ECO:0000259" key="5">
    <source>
        <dbReference type="Pfam" id="PF00155"/>
    </source>
</evidence>
<keyword evidence="4" id="KW-0663">Pyridoxal phosphate</keyword>
<dbReference type="Gene3D" id="3.40.640.10">
    <property type="entry name" value="Type I PLP-dependent aspartate aminotransferase-like (Major domain)"/>
    <property type="match status" value="1"/>
</dbReference>
<protein>
    <submittedName>
        <fullName evidence="6">PLP-dependent aminotransferase family protein</fullName>
    </submittedName>
</protein>
<dbReference type="PANTHER" id="PTHR42790:SF19">
    <property type="entry name" value="KYNURENINE_ALPHA-AMINOADIPATE AMINOTRANSFERASE, MITOCHONDRIAL"/>
    <property type="match status" value="1"/>
</dbReference>